<reference evidence="1" key="1">
    <citation type="submission" date="2020-08" db="EMBL/GenBank/DDBJ databases">
        <title>Genome public.</title>
        <authorList>
            <person name="Liu C."/>
            <person name="Sun Q."/>
        </authorList>
    </citation>
    <scope>NUCLEOTIDE SEQUENCE</scope>
    <source>
        <strain evidence="1">BX5</strain>
    </source>
</reference>
<dbReference type="InterPro" id="IPR009384">
    <property type="entry name" value="SwrD-like"/>
</dbReference>
<name>A0A8J6J5H1_9FIRM</name>
<dbReference type="Proteomes" id="UP000602260">
    <property type="component" value="Unassembled WGS sequence"/>
</dbReference>
<dbReference type="Pfam" id="PF06289">
    <property type="entry name" value="FlbD"/>
    <property type="match status" value="1"/>
</dbReference>
<keyword evidence="1" id="KW-0969">Cilium</keyword>
<accession>A0A8J6J5H1</accession>
<comment type="caution">
    <text evidence="1">The sequence shown here is derived from an EMBL/GenBank/DDBJ whole genome shotgun (WGS) entry which is preliminary data.</text>
</comment>
<organism evidence="1 2">
    <name type="scientific">Flintibacter faecis</name>
    <dbReference type="NCBI Taxonomy" id="2763047"/>
    <lineage>
        <taxon>Bacteria</taxon>
        <taxon>Bacillati</taxon>
        <taxon>Bacillota</taxon>
        <taxon>Clostridia</taxon>
        <taxon>Eubacteriales</taxon>
        <taxon>Flintibacter</taxon>
    </lineage>
</organism>
<dbReference type="EMBL" id="JACOPN010000008">
    <property type="protein sequence ID" value="MBC5717966.1"/>
    <property type="molecule type" value="Genomic_DNA"/>
</dbReference>
<keyword evidence="2" id="KW-1185">Reference proteome</keyword>
<sequence length="71" mass="8458">MILLTKRSQEKFLLNHTQIECIESIPEVKITMMNHDFFLVRESVEEIIDKIANYNAKVQDIHREITVTDKR</sequence>
<dbReference type="PANTHER" id="PTHR39185">
    <property type="entry name" value="SWARMING MOTILITY PROTEIN SWRD"/>
    <property type="match status" value="1"/>
</dbReference>
<dbReference type="AlphaFoldDB" id="A0A8J6J5H1"/>
<evidence type="ECO:0000313" key="1">
    <source>
        <dbReference type="EMBL" id="MBC5717966.1"/>
    </source>
</evidence>
<keyword evidence="1" id="KW-0966">Cell projection</keyword>
<gene>
    <name evidence="1" type="ORF">H8S55_11675</name>
</gene>
<protein>
    <submittedName>
        <fullName evidence="1">Flagellar FlbD family protein</fullName>
    </submittedName>
</protein>
<dbReference type="PANTHER" id="PTHR39185:SF1">
    <property type="entry name" value="SWARMING MOTILITY PROTEIN SWRD"/>
    <property type="match status" value="1"/>
</dbReference>
<dbReference type="RefSeq" id="WP_147562013.1">
    <property type="nucleotide sequence ID" value="NZ_JACOPN010000008.1"/>
</dbReference>
<keyword evidence="1" id="KW-0282">Flagellum</keyword>
<evidence type="ECO:0000313" key="2">
    <source>
        <dbReference type="Proteomes" id="UP000602260"/>
    </source>
</evidence>
<proteinExistence type="predicted"/>